<protein>
    <submittedName>
        <fullName evidence="1">Uncharacterized protein</fullName>
    </submittedName>
</protein>
<keyword evidence="2" id="KW-1185">Reference proteome</keyword>
<evidence type="ECO:0000313" key="2">
    <source>
        <dbReference type="Proteomes" id="UP000319210"/>
    </source>
</evidence>
<name>A0A4Y3R8U6_STRCI</name>
<dbReference type="EMBL" id="BJMM01000086">
    <property type="protein sequence ID" value="GEB54165.1"/>
    <property type="molecule type" value="Genomic_DNA"/>
</dbReference>
<organism evidence="1 2">
    <name type="scientific">Streptomyces cacaoi</name>
    <dbReference type="NCBI Taxonomy" id="1898"/>
    <lineage>
        <taxon>Bacteria</taxon>
        <taxon>Bacillati</taxon>
        <taxon>Actinomycetota</taxon>
        <taxon>Actinomycetes</taxon>
        <taxon>Kitasatosporales</taxon>
        <taxon>Streptomycetaceae</taxon>
        <taxon>Streptomyces</taxon>
    </lineage>
</organism>
<sequence>MPPPPVRWVPYGFWGRGGSEGIRRRIRSALRRFHPSPGAPGRPVERPVGRWTAVRGTGVGPGSCLCAAAPPSRYTAVERG</sequence>
<gene>
    <name evidence="1" type="ORF">SCA03_67160</name>
</gene>
<reference evidence="1 2" key="1">
    <citation type="submission" date="2019-06" db="EMBL/GenBank/DDBJ databases">
        <title>Whole genome shotgun sequence of Streptomyces cacaoi subsp. cacaoi NBRC 12748.</title>
        <authorList>
            <person name="Hosoyama A."/>
            <person name="Uohara A."/>
            <person name="Ohji S."/>
            <person name="Ichikawa N."/>
        </authorList>
    </citation>
    <scope>NUCLEOTIDE SEQUENCE [LARGE SCALE GENOMIC DNA]</scope>
    <source>
        <strain evidence="1 2">NBRC 12748</strain>
    </source>
</reference>
<proteinExistence type="predicted"/>
<dbReference type="Proteomes" id="UP000319210">
    <property type="component" value="Unassembled WGS sequence"/>
</dbReference>
<dbReference type="AlphaFoldDB" id="A0A4Y3R8U6"/>
<evidence type="ECO:0000313" key="1">
    <source>
        <dbReference type="EMBL" id="GEB54165.1"/>
    </source>
</evidence>
<accession>A0A4Y3R8U6</accession>
<comment type="caution">
    <text evidence="1">The sequence shown here is derived from an EMBL/GenBank/DDBJ whole genome shotgun (WGS) entry which is preliminary data.</text>
</comment>